<dbReference type="EMBL" id="JAGQKZ010000003">
    <property type="protein sequence ID" value="MCA9391719.1"/>
    <property type="molecule type" value="Genomic_DNA"/>
</dbReference>
<dbReference type="Proteomes" id="UP000751518">
    <property type="component" value="Unassembled WGS sequence"/>
</dbReference>
<protein>
    <submittedName>
        <fullName evidence="1">Uncharacterized protein</fullName>
    </submittedName>
</protein>
<name>A0A955RQR2_UNCKA</name>
<evidence type="ECO:0000313" key="1">
    <source>
        <dbReference type="EMBL" id="MCA9391719.1"/>
    </source>
</evidence>
<comment type="caution">
    <text evidence="1">The sequence shown here is derived from an EMBL/GenBank/DDBJ whole genome shotgun (WGS) entry which is preliminary data.</text>
</comment>
<proteinExistence type="predicted"/>
<reference evidence="1" key="2">
    <citation type="journal article" date="2021" name="Microbiome">
        <title>Successional dynamics and alternative stable states in a saline activated sludge microbial community over 9 years.</title>
        <authorList>
            <person name="Wang Y."/>
            <person name="Ye J."/>
            <person name="Ju F."/>
            <person name="Liu L."/>
            <person name="Boyd J.A."/>
            <person name="Deng Y."/>
            <person name="Parks D.H."/>
            <person name="Jiang X."/>
            <person name="Yin X."/>
            <person name="Woodcroft B.J."/>
            <person name="Tyson G.W."/>
            <person name="Hugenholtz P."/>
            <person name="Polz M.F."/>
            <person name="Zhang T."/>
        </authorList>
    </citation>
    <scope>NUCLEOTIDE SEQUENCE</scope>
    <source>
        <strain evidence="1">HKST-UBA03</strain>
    </source>
</reference>
<organism evidence="1 2">
    <name type="scientific">candidate division WWE3 bacterium</name>
    <dbReference type="NCBI Taxonomy" id="2053526"/>
    <lineage>
        <taxon>Bacteria</taxon>
        <taxon>Katanobacteria</taxon>
    </lineage>
</organism>
<accession>A0A955RQR2</accession>
<sequence length="375" mass="38250">MNSRVNKRGLALLSIFLLATQLIFVVSRRVNATVVQSSSSTVTRHKESTSAGYILTFQLSASESLDAGETVIVDFHEDDSGFTLDGASLAAADIDFNDGTERTVVASSCSADEVEFSAVDATGIVTFTLCAGSTGSSTGATITVEIGDTAAGPGTNRLTNPTGTTPFSSEINVSGSFGDDAFATDVPIVDDDQVTINAQVDTFVTFDLDVSDGSHSDTDDPYSIDLGELVYSSVTDESTSGVSEIYLDIDTNADGGAIVQVLSANGNLSSSISGDNIPSNTGALTTGTANGNYGIGASENAAATEGALTVESPYNVSSPNVGAVSNLSFQPLFNTGAAPIVGGDGEVDVRAISGISTSAATDYTDTLTFRATATF</sequence>
<dbReference type="AlphaFoldDB" id="A0A955RQR2"/>
<reference evidence="1" key="1">
    <citation type="submission" date="2020-04" db="EMBL/GenBank/DDBJ databases">
        <authorList>
            <person name="Zhang T."/>
        </authorList>
    </citation>
    <scope>NUCLEOTIDE SEQUENCE</scope>
    <source>
        <strain evidence="1">HKST-UBA03</strain>
    </source>
</reference>
<evidence type="ECO:0000313" key="2">
    <source>
        <dbReference type="Proteomes" id="UP000751518"/>
    </source>
</evidence>
<gene>
    <name evidence="1" type="ORF">KC614_00755</name>
</gene>